<dbReference type="NCBIfam" id="TIGR00756">
    <property type="entry name" value="PPR"/>
    <property type="match status" value="2"/>
</dbReference>
<feature type="repeat" description="PPR" evidence="2">
    <location>
        <begin position="135"/>
        <end position="169"/>
    </location>
</feature>
<evidence type="ECO:0000313" key="4">
    <source>
        <dbReference type="EMBL" id="KAF6144720.1"/>
    </source>
</evidence>
<dbReference type="Gene3D" id="1.25.40.10">
    <property type="entry name" value="Tetratricopeptide repeat domain"/>
    <property type="match status" value="2"/>
</dbReference>
<dbReference type="PANTHER" id="PTHR47932:SF63">
    <property type="entry name" value="OS08G0290000 PROTEIN"/>
    <property type="match status" value="1"/>
</dbReference>
<evidence type="ECO:0000256" key="3">
    <source>
        <dbReference type="SAM" id="Phobius"/>
    </source>
</evidence>
<dbReference type="EMBL" id="JACGCM010002113">
    <property type="protein sequence ID" value="KAF6144720.1"/>
    <property type="molecule type" value="Genomic_DNA"/>
</dbReference>
<dbReference type="PROSITE" id="PS51375">
    <property type="entry name" value="PPR"/>
    <property type="match status" value="3"/>
</dbReference>
<evidence type="ECO:0000256" key="2">
    <source>
        <dbReference type="PROSITE-ProRule" id="PRU00708"/>
    </source>
</evidence>
<name>A0A7J7LQ95_9MAGN</name>
<comment type="caution">
    <text evidence="4">The sequence shown here is derived from an EMBL/GenBank/DDBJ whole genome shotgun (WGS) entry which is preliminary data.</text>
</comment>
<protein>
    <recommendedName>
        <fullName evidence="6">Pentatricopeptide repeat-containing protein</fullName>
    </recommendedName>
</protein>
<keyword evidence="3" id="KW-0472">Membrane</keyword>
<keyword evidence="1" id="KW-0677">Repeat</keyword>
<sequence>MWNLLKEMSKRRIGSTPKTFAIVIEWFISAGKSDREVKTILAMHAPQDLCSLNTSLDLLYKFRRVEMAYGLLRCLGANFMLILQIWDFFLQMKKMGCEIDVLTYTTVIHGFVVIDKIDKAKMIFNEMIKQGCLPSVPTYNALIGFLCKNDNVENDIMDFEEMFKKGYARIMKYDEGELNVQMYNIVIRYFCDTGEIEKALEVFEMMCNGECLPNLDTYNVLISAMFVRKKVDDLLVVGSLLFEMVKEGFMP</sequence>
<feature type="transmembrane region" description="Helical" evidence="3">
    <location>
        <begin position="67"/>
        <end position="86"/>
    </location>
</feature>
<keyword evidence="5" id="KW-1185">Reference proteome</keyword>
<evidence type="ECO:0000256" key="1">
    <source>
        <dbReference type="ARBA" id="ARBA00022737"/>
    </source>
</evidence>
<gene>
    <name evidence="4" type="ORF">GIB67_017739</name>
</gene>
<dbReference type="InterPro" id="IPR011990">
    <property type="entry name" value="TPR-like_helical_dom_sf"/>
</dbReference>
<feature type="repeat" description="PPR" evidence="2">
    <location>
        <begin position="100"/>
        <end position="134"/>
    </location>
</feature>
<dbReference type="Proteomes" id="UP000541444">
    <property type="component" value="Unassembled WGS sequence"/>
</dbReference>
<dbReference type="AlphaFoldDB" id="A0A7J7LQ95"/>
<dbReference type="InterPro" id="IPR002885">
    <property type="entry name" value="PPR_rpt"/>
</dbReference>
<accession>A0A7J7LQ95</accession>
<dbReference type="GO" id="GO:0003729">
    <property type="term" value="F:mRNA binding"/>
    <property type="evidence" value="ECO:0007669"/>
    <property type="project" value="TreeGrafter"/>
</dbReference>
<organism evidence="4 5">
    <name type="scientific">Kingdonia uniflora</name>
    <dbReference type="NCBI Taxonomy" id="39325"/>
    <lineage>
        <taxon>Eukaryota</taxon>
        <taxon>Viridiplantae</taxon>
        <taxon>Streptophyta</taxon>
        <taxon>Embryophyta</taxon>
        <taxon>Tracheophyta</taxon>
        <taxon>Spermatophyta</taxon>
        <taxon>Magnoliopsida</taxon>
        <taxon>Ranunculales</taxon>
        <taxon>Circaeasteraceae</taxon>
        <taxon>Kingdonia</taxon>
    </lineage>
</organism>
<dbReference type="Pfam" id="PF13041">
    <property type="entry name" value="PPR_2"/>
    <property type="match status" value="2"/>
</dbReference>
<evidence type="ECO:0008006" key="6">
    <source>
        <dbReference type="Google" id="ProtNLM"/>
    </source>
</evidence>
<reference evidence="4 5" key="1">
    <citation type="journal article" date="2020" name="IScience">
        <title>Genome Sequencing of the Endangered Kingdonia uniflora (Circaeasteraceae, Ranunculales) Reveals Potential Mechanisms of Evolutionary Specialization.</title>
        <authorList>
            <person name="Sun Y."/>
            <person name="Deng T."/>
            <person name="Zhang A."/>
            <person name="Moore M.J."/>
            <person name="Landis J.B."/>
            <person name="Lin N."/>
            <person name="Zhang H."/>
            <person name="Zhang X."/>
            <person name="Huang J."/>
            <person name="Zhang X."/>
            <person name="Sun H."/>
            <person name="Wang H."/>
        </authorList>
    </citation>
    <scope>NUCLEOTIDE SEQUENCE [LARGE SCALE GENOMIC DNA]</scope>
    <source>
        <strain evidence="4">TB1705</strain>
        <tissue evidence="4">Leaf</tissue>
    </source>
</reference>
<dbReference type="PANTHER" id="PTHR47932">
    <property type="entry name" value="ATPASE EXPRESSION PROTEIN 3"/>
    <property type="match status" value="1"/>
</dbReference>
<feature type="repeat" description="PPR" evidence="2">
    <location>
        <begin position="179"/>
        <end position="213"/>
    </location>
</feature>
<dbReference type="OrthoDB" id="185373at2759"/>
<evidence type="ECO:0000313" key="5">
    <source>
        <dbReference type="Proteomes" id="UP000541444"/>
    </source>
</evidence>
<keyword evidence="3" id="KW-0812">Transmembrane</keyword>
<proteinExistence type="predicted"/>
<keyword evidence="3" id="KW-1133">Transmembrane helix</keyword>